<keyword evidence="1" id="KW-1133">Transmembrane helix</keyword>
<evidence type="ECO:0000313" key="3">
    <source>
        <dbReference type="Proteomes" id="UP000314294"/>
    </source>
</evidence>
<comment type="caution">
    <text evidence="2">The sequence shown here is derived from an EMBL/GenBank/DDBJ whole genome shotgun (WGS) entry which is preliminary data.</text>
</comment>
<keyword evidence="1" id="KW-0472">Membrane</keyword>
<dbReference type="Proteomes" id="UP000314294">
    <property type="component" value="Unassembled WGS sequence"/>
</dbReference>
<protein>
    <submittedName>
        <fullName evidence="2">Uncharacterized protein</fullName>
    </submittedName>
</protein>
<evidence type="ECO:0000313" key="2">
    <source>
        <dbReference type="EMBL" id="TNN27038.1"/>
    </source>
</evidence>
<name>A0A4Z2EE50_9TELE</name>
<sequence length="67" mass="7008">MDMQMSPERISGVSVPSVVFVSVVFLARTLKPVLKSPSAGRHPAIWVASDYQVALVNPGGGAASGRK</sequence>
<accession>A0A4Z2EE50</accession>
<keyword evidence="3" id="KW-1185">Reference proteome</keyword>
<evidence type="ECO:0000256" key="1">
    <source>
        <dbReference type="SAM" id="Phobius"/>
    </source>
</evidence>
<gene>
    <name evidence="2" type="ORF">EYF80_062819</name>
</gene>
<organism evidence="2 3">
    <name type="scientific">Liparis tanakae</name>
    <name type="common">Tanaka's snailfish</name>
    <dbReference type="NCBI Taxonomy" id="230148"/>
    <lineage>
        <taxon>Eukaryota</taxon>
        <taxon>Metazoa</taxon>
        <taxon>Chordata</taxon>
        <taxon>Craniata</taxon>
        <taxon>Vertebrata</taxon>
        <taxon>Euteleostomi</taxon>
        <taxon>Actinopterygii</taxon>
        <taxon>Neopterygii</taxon>
        <taxon>Teleostei</taxon>
        <taxon>Neoteleostei</taxon>
        <taxon>Acanthomorphata</taxon>
        <taxon>Eupercaria</taxon>
        <taxon>Perciformes</taxon>
        <taxon>Cottioidei</taxon>
        <taxon>Cottales</taxon>
        <taxon>Liparidae</taxon>
        <taxon>Liparis</taxon>
    </lineage>
</organism>
<proteinExistence type="predicted"/>
<dbReference type="EMBL" id="SRLO01009004">
    <property type="protein sequence ID" value="TNN27038.1"/>
    <property type="molecule type" value="Genomic_DNA"/>
</dbReference>
<reference evidence="2 3" key="1">
    <citation type="submission" date="2019-03" db="EMBL/GenBank/DDBJ databases">
        <title>First draft genome of Liparis tanakae, snailfish: a comprehensive survey of snailfish specific genes.</title>
        <authorList>
            <person name="Kim W."/>
            <person name="Song I."/>
            <person name="Jeong J.-H."/>
            <person name="Kim D."/>
            <person name="Kim S."/>
            <person name="Ryu S."/>
            <person name="Song J.Y."/>
            <person name="Lee S.K."/>
        </authorList>
    </citation>
    <scope>NUCLEOTIDE SEQUENCE [LARGE SCALE GENOMIC DNA]</scope>
    <source>
        <tissue evidence="2">Muscle</tissue>
    </source>
</reference>
<feature type="transmembrane region" description="Helical" evidence="1">
    <location>
        <begin position="12"/>
        <end position="30"/>
    </location>
</feature>
<keyword evidence="1" id="KW-0812">Transmembrane</keyword>
<dbReference type="AlphaFoldDB" id="A0A4Z2EE50"/>